<dbReference type="Proteomes" id="UP000640274">
    <property type="component" value="Unassembled WGS sequence"/>
</dbReference>
<comment type="similarity">
    <text evidence="1">Belongs to the UPF0342 family.</text>
</comment>
<name>A0A934J2F8_9BACL</name>
<dbReference type="Pfam" id="PF06133">
    <property type="entry name" value="Com_YlbF"/>
    <property type="match status" value="1"/>
</dbReference>
<dbReference type="EMBL" id="JAELUP010000065">
    <property type="protein sequence ID" value="MBJ6362054.1"/>
    <property type="molecule type" value="Genomic_DNA"/>
</dbReference>
<organism evidence="2 3">
    <name type="scientific">Paenibacillus roseus</name>
    <dbReference type="NCBI Taxonomy" id="2798579"/>
    <lineage>
        <taxon>Bacteria</taxon>
        <taxon>Bacillati</taxon>
        <taxon>Bacillota</taxon>
        <taxon>Bacilli</taxon>
        <taxon>Bacillales</taxon>
        <taxon>Paenibacillaceae</taxon>
        <taxon>Paenibacillus</taxon>
    </lineage>
</organism>
<evidence type="ECO:0000313" key="3">
    <source>
        <dbReference type="Proteomes" id="UP000640274"/>
    </source>
</evidence>
<gene>
    <name evidence="2" type="ORF">JFN88_12335</name>
</gene>
<protein>
    <recommendedName>
        <fullName evidence="1">UPF0342 protein JFN88_12335</fullName>
    </recommendedName>
</protein>
<dbReference type="AlphaFoldDB" id="A0A934J2F8"/>
<dbReference type="Gene3D" id="1.20.1500.10">
    <property type="entry name" value="YheA/YmcA-like"/>
    <property type="match status" value="1"/>
</dbReference>
<dbReference type="InterPro" id="IPR023378">
    <property type="entry name" value="YheA/YmcA-like_dom_sf"/>
</dbReference>
<dbReference type="InterPro" id="IPR010368">
    <property type="entry name" value="Com_YlbF"/>
</dbReference>
<reference evidence="2" key="1">
    <citation type="submission" date="2020-12" db="EMBL/GenBank/DDBJ databases">
        <authorList>
            <person name="Huq M.A."/>
        </authorList>
    </citation>
    <scope>NUCLEOTIDE SEQUENCE</scope>
    <source>
        <strain evidence="2">MAHUQ-46</strain>
    </source>
</reference>
<keyword evidence="3" id="KW-1185">Reference proteome</keyword>
<dbReference type="HAMAP" id="MF_01526">
    <property type="entry name" value="UPF0342"/>
    <property type="match status" value="1"/>
</dbReference>
<proteinExistence type="inferred from homology"/>
<accession>A0A934J2F8</accession>
<dbReference type="SUPFAM" id="SSF158622">
    <property type="entry name" value="YheA/YmcA-like"/>
    <property type="match status" value="1"/>
</dbReference>
<sequence>MNVYDKAYELAKALGQSPEVQDLKAARQAVESQSDAKQLLDDFRSRQEGFQQKIMAGEEPSEGDMNTMNQLYEVISLNPHIHRLFEAERRFAAVFDDVNKIMTDALKDIYK</sequence>
<evidence type="ECO:0000256" key="1">
    <source>
        <dbReference type="HAMAP-Rule" id="MF_01526"/>
    </source>
</evidence>
<comment type="caution">
    <text evidence="2">The sequence shown here is derived from an EMBL/GenBank/DDBJ whole genome shotgun (WGS) entry which is preliminary data.</text>
</comment>
<dbReference type="RefSeq" id="WP_199019600.1">
    <property type="nucleotide sequence ID" value="NZ_JAELUP010000065.1"/>
</dbReference>
<evidence type="ECO:0000313" key="2">
    <source>
        <dbReference type="EMBL" id="MBJ6362054.1"/>
    </source>
</evidence>